<gene>
    <name evidence="2" type="ORF">UFOPK3564_03325</name>
</gene>
<proteinExistence type="predicted"/>
<dbReference type="AlphaFoldDB" id="A0A6J7JWV9"/>
<name>A0A6J7JWV9_9ZZZZ</name>
<evidence type="ECO:0000256" key="1">
    <source>
        <dbReference type="SAM" id="MobiDB-lite"/>
    </source>
</evidence>
<feature type="region of interest" description="Disordered" evidence="1">
    <location>
        <begin position="1"/>
        <end position="20"/>
    </location>
</feature>
<feature type="region of interest" description="Disordered" evidence="1">
    <location>
        <begin position="29"/>
        <end position="64"/>
    </location>
</feature>
<evidence type="ECO:0000313" key="2">
    <source>
        <dbReference type="EMBL" id="CAB4947755.1"/>
    </source>
</evidence>
<protein>
    <submittedName>
        <fullName evidence="2">Unannotated protein</fullName>
    </submittedName>
</protein>
<organism evidence="2">
    <name type="scientific">freshwater metagenome</name>
    <dbReference type="NCBI Taxonomy" id="449393"/>
    <lineage>
        <taxon>unclassified sequences</taxon>
        <taxon>metagenomes</taxon>
        <taxon>ecological metagenomes</taxon>
    </lineage>
</organism>
<dbReference type="EMBL" id="CAFBMK010000308">
    <property type="protein sequence ID" value="CAB4947755.1"/>
    <property type="molecule type" value="Genomic_DNA"/>
</dbReference>
<accession>A0A6J7JWV9</accession>
<sequence>MACGMSPSMSSSGRTMPPTMLMPAAVPLSYADSTRPSPVRDARPPHSACSSPPPVAVRPTCQRS</sequence>
<reference evidence="2" key="1">
    <citation type="submission" date="2020-05" db="EMBL/GenBank/DDBJ databases">
        <authorList>
            <person name="Chiriac C."/>
            <person name="Salcher M."/>
            <person name="Ghai R."/>
            <person name="Kavagutti S V."/>
        </authorList>
    </citation>
    <scope>NUCLEOTIDE SEQUENCE</scope>
</reference>